<reference evidence="2 3" key="1">
    <citation type="submission" date="2019-04" db="EMBL/GenBank/DDBJ databases">
        <title>Streptomyces lasaliensis sp. nov., an Actinomycete isolated from soil which produces the polyether antibiotic lasalocid.</title>
        <authorList>
            <person name="Erwin G."/>
            <person name="Haber C."/>
        </authorList>
    </citation>
    <scope>NUCLEOTIDE SEQUENCE [LARGE SCALE GENOMIC DNA]</scope>
    <source>
        <strain evidence="2 3">X-537</strain>
    </source>
</reference>
<feature type="region of interest" description="Disordered" evidence="1">
    <location>
        <begin position="238"/>
        <end position="276"/>
    </location>
</feature>
<protein>
    <submittedName>
        <fullName evidence="2">Uncharacterized protein</fullName>
    </submittedName>
</protein>
<evidence type="ECO:0000256" key="1">
    <source>
        <dbReference type="SAM" id="MobiDB-lite"/>
    </source>
</evidence>
<evidence type="ECO:0000313" key="2">
    <source>
        <dbReference type="EMBL" id="TKS98692.1"/>
    </source>
</evidence>
<dbReference type="Proteomes" id="UP000305929">
    <property type="component" value="Unassembled WGS sequence"/>
</dbReference>
<keyword evidence="3" id="KW-1185">Reference proteome</keyword>
<name>A0A4V6AV65_STRLS</name>
<comment type="caution">
    <text evidence="2">The sequence shown here is derived from an EMBL/GenBank/DDBJ whole genome shotgun (WGS) entry which is preliminary data.</text>
</comment>
<dbReference type="AlphaFoldDB" id="A0A4V6AV65"/>
<sequence>MLIYAFRDARGVWYGDPDAAIHGLRPRRGVLTLPPTAPGQDQGPFDGQQVEVLYAACDAEASQTSYQLDDGHSIVATCHVHELLSPAYQRVLTAPAAARNAATVRLEVSDSDRRYSLHADRLADGRVEITVVACTPDGVIRGELTGELDTADLAEVGRLIASVPTASATKAAPPVTARAPAKATRHGQRWTPETIAYLKEHHRAGKSPAQLAEELGRSEKSIRWKLHALKLAPYPSDLVPEPRTPAEPEVPKAYSVESKRQLHPNAYKPWDPEDEHRLAERCAQGASLSELSQEFGRNEGAIASRLLKIQAEGPAADDAWDYGG</sequence>
<accession>A0A4V6AV65</accession>
<proteinExistence type="predicted"/>
<dbReference type="EMBL" id="SZNQ01000001">
    <property type="protein sequence ID" value="TKS98692.1"/>
    <property type="molecule type" value="Genomic_DNA"/>
</dbReference>
<gene>
    <name evidence="2" type="ORF">E4U91_00045</name>
</gene>
<dbReference type="OrthoDB" id="4142457at2"/>
<organism evidence="2 3">
    <name type="scientific">Streptomyces lasalocidi</name>
    <name type="common">Streptomyces lasaliensis</name>
    <dbReference type="NCBI Taxonomy" id="324833"/>
    <lineage>
        <taxon>Bacteria</taxon>
        <taxon>Bacillati</taxon>
        <taxon>Actinomycetota</taxon>
        <taxon>Actinomycetes</taxon>
        <taxon>Kitasatosporales</taxon>
        <taxon>Streptomycetaceae</taxon>
        <taxon>Streptomyces</taxon>
    </lineage>
</organism>
<dbReference type="RefSeq" id="WP_137304602.1">
    <property type="nucleotide sequence ID" value="NZ_SZNQ01000001.1"/>
</dbReference>
<evidence type="ECO:0000313" key="3">
    <source>
        <dbReference type="Proteomes" id="UP000305929"/>
    </source>
</evidence>